<protein>
    <recommendedName>
        <fullName evidence="1">Death domain-containing protein</fullName>
    </recommendedName>
</protein>
<organism evidence="2">
    <name type="scientific">Amphimedon queenslandica</name>
    <name type="common">Sponge</name>
    <dbReference type="NCBI Taxonomy" id="400682"/>
    <lineage>
        <taxon>Eukaryota</taxon>
        <taxon>Metazoa</taxon>
        <taxon>Porifera</taxon>
        <taxon>Demospongiae</taxon>
        <taxon>Heteroscleromorpha</taxon>
        <taxon>Haplosclerida</taxon>
        <taxon>Niphatidae</taxon>
        <taxon>Amphimedon</taxon>
    </lineage>
</organism>
<evidence type="ECO:0000313" key="2">
    <source>
        <dbReference type="EnsemblMetazoa" id="Aqu2.1.27448_001"/>
    </source>
</evidence>
<dbReference type="InParanoid" id="A0A1X7UIZ0"/>
<dbReference type="InterPro" id="IPR000488">
    <property type="entry name" value="Death_dom"/>
</dbReference>
<dbReference type="PROSITE" id="PS50017">
    <property type="entry name" value="DEATH_DOMAIN"/>
    <property type="match status" value="1"/>
</dbReference>
<reference evidence="2" key="1">
    <citation type="submission" date="2017-05" db="UniProtKB">
        <authorList>
            <consortium name="EnsemblMetazoa"/>
        </authorList>
    </citation>
    <scope>IDENTIFICATION</scope>
</reference>
<dbReference type="EnsemblMetazoa" id="Aqu2.1.27448_001">
    <property type="protein sequence ID" value="Aqu2.1.27448_001"/>
    <property type="gene ID" value="Aqu2.1.27448"/>
</dbReference>
<dbReference type="SUPFAM" id="SSF47986">
    <property type="entry name" value="DEATH domain"/>
    <property type="match status" value="1"/>
</dbReference>
<name>A0A1X7UIZ0_AMPQE</name>
<evidence type="ECO:0000259" key="1">
    <source>
        <dbReference type="PROSITE" id="PS50017"/>
    </source>
</evidence>
<dbReference type="Pfam" id="PF00531">
    <property type="entry name" value="Death"/>
    <property type="match status" value="1"/>
</dbReference>
<dbReference type="InterPro" id="IPR011029">
    <property type="entry name" value="DEATH-like_dom_sf"/>
</dbReference>
<dbReference type="Gene3D" id="1.10.533.10">
    <property type="entry name" value="Death Domain, Fas"/>
    <property type="match status" value="1"/>
</dbReference>
<dbReference type="GO" id="GO:0007165">
    <property type="term" value="P:signal transduction"/>
    <property type="evidence" value="ECO:0007669"/>
    <property type="project" value="InterPro"/>
</dbReference>
<proteinExistence type="predicted"/>
<feature type="domain" description="Death" evidence="1">
    <location>
        <begin position="29"/>
        <end position="88"/>
    </location>
</feature>
<dbReference type="AlphaFoldDB" id="A0A1X7UIZ0"/>
<accession>A0A1X7UIZ0</accession>
<sequence length="116" mass="13483">MDRKPEVSELLEWLDELTRWKKFGTFLPGIRPHDLDIIEDEENRADNRKIALFGKWLRVYPEANWGHVIDALKKANEKELVEKVKKKLGILPVAKAGEEMVDGQEEADKEEMVDVN</sequence>